<dbReference type="OrthoDB" id="8958249at2759"/>
<reference evidence="2 3" key="1">
    <citation type="journal article" date="2013" name="Nat. Genet.">
        <title>The genome of the hydatid tapeworm Echinococcus granulosus.</title>
        <authorList>
            <person name="Zheng H."/>
            <person name="Zhang W."/>
            <person name="Zhang L."/>
            <person name="Zhang Z."/>
            <person name="Li J."/>
            <person name="Lu G."/>
            <person name="Zhu Y."/>
            <person name="Wang Y."/>
            <person name="Huang Y."/>
            <person name="Liu J."/>
            <person name="Kang H."/>
            <person name="Chen J."/>
            <person name="Wang L."/>
            <person name="Chen A."/>
            <person name="Yu S."/>
            <person name="Gao Z."/>
            <person name="Jin L."/>
            <person name="Gu W."/>
            <person name="Wang Z."/>
            <person name="Zhao L."/>
            <person name="Shi B."/>
            <person name="Wen H."/>
            <person name="Lin R."/>
            <person name="Jones M.K."/>
            <person name="Brejova B."/>
            <person name="Vinar T."/>
            <person name="Zhao G."/>
            <person name="McManus D.P."/>
            <person name="Chen Z."/>
            <person name="Zhou Y."/>
            <person name="Wang S."/>
        </authorList>
    </citation>
    <scope>NUCLEOTIDE SEQUENCE [LARGE SCALE GENOMIC DNA]</scope>
</reference>
<dbReference type="InterPro" id="IPR000863">
    <property type="entry name" value="Sulfotransferase_dom"/>
</dbReference>
<name>W6UJY5_ECHGR</name>
<protein>
    <submittedName>
        <fullName evidence="2">Glycosaminoglycan N-acetylglucosaminyl N-deacetylase/N-sulfotransferase</fullName>
    </submittedName>
</protein>
<evidence type="ECO:0000313" key="2">
    <source>
        <dbReference type="EMBL" id="EUB61378.1"/>
    </source>
</evidence>
<dbReference type="GeneID" id="36339383"/>
<dbReference type="STRING" id="6210.W6UJY5"/>
<dbReference type="InterPro" id="IPR027417">
    <property type="entry name" value="P-loop_NTPase"/>
</dbReference>
<evidence type="ECO:0000313" key="3">
    <source>
        <dbReference type="Proteomes" id="UP000019149"/>
    </source>
</evidence>
<dbReference type="KEGG" id="egl:EGR_03668"/>
<organism evidence="2 3">
    <name type="scientific">Echinococcus granulosus</name>
    <name type="common">Hydatid tapeworm</name>
    <dbReference type="NCBI Taxonomy" id="6210"/>
    <lineage>
        <taxon>Eukaryota</taxon>
        <taxon>Metazoa</taxon>
        <taxon>Spiralia</taxon>
        <taxon>Lophotrochozoa</taxon>
        <taxon>Platyhelminthes</taxon>
        <taxon>Cestoda</taxon>
        <taxon>Eucestoda</taxon>
        <taxon>Cyclophyllidea</taxon>
        <taxon>Taeniidae</taxon>
        <taxon>Echinococcus</taxon>
        <taxon>Echinococcus granulosus group</taxon>
    </lineage>
</organism>
<dbReference type="RefSeq" id="XP_024352574.1">
    <property type="nucleotide sequence ID" value="XM_024492917.1"/>
</dbReference>
<dbReference type="AlphaFoldDB" id="W6UJY5"/>
<keyword evidence="3" id="KW-1185">Reference proteome</keyword>
<dbReference type="GO" id="GO:0008146">
    <property type="term" value="F:sulfotransferase activity"/>
    <property type="evidence" value="ECO:0007669"/>
    <property type="project" value="InterPro"/>
</dbReference>
<evidence type="ECO:0000259" key="1">
    <source>
        <dbReference type="Pfam" id="PF00685"/>
    </source>
</evidence>
<dbReference type="SUPFAM" id="SSF52540">
    <property type="entry name" value="P-loop containing nucleoside triphosphate hydrolases"/>
    <property type="match status" value="1"/>
</dbReference>
<accession>W6UJY5</accession>
<feature type="domain" description="Sulfotransferase" evidence="1">
    <location>
        <begin position="5"/>
        <end position="92"/>
    </location>
</feature>
<dbReference type="Proteomes" id="UP000019149">
    <property type="component" value="Unassembled WGS sequence"/>
</dbReference>
<dbReference type="Pfam" id="PF00685">
    <property type="entry name" value="Sulfotransfer_1"/>
    <property type="match status" value="1"/>
</dbReference>
<dbReference type="Gene3D" id="3.40.50.300">
    <property type="entry name" value="P-loop containing nucleotide triphosphate hydrolases"/>
    <property type="match status" value="1"/>
</dbReference>
<dbReference type="CTD" id="36339383"/>
<comment type="caution">
    <text evidence="2">The sequence shown here is derived from an EMBL/GenBank/DDBJ whole genome shotgun (WGS) entry which is preliminary data.</text>
</comment>
<sequence>MAALLLNAKIIVLLRDPMLRAHSWYQNFTFTEVLNASSSGEAMAFATVASSSFCNVTYHAAQLYYLHLKCVELSVYAEHFRHWLHHYRANSVSIGIKVRVTFRSRRDLHVHKCVN</sequence>
<gene>
    <name evidence="2" type="ORF">EGR_03668</name>
</gene>
<dbReference type="EMBL" id="APAU02000020">
    <property type="protein sequence ID" value="EUB61378.1"/>
    <property type="molecule type" value="Genomic_DNA"/>
</dbReference>
<proteinExistence type="predicted"/>